<dbReference type="PANTHER" id="PTHR45646:SF11">
    <property type="entry name" value="SERINE_THREONINE-PROTEIN KINASE DOA"/>
    <property type="match status" value="1"/>
</dbReference>
<evidence type="ECO:0000256" key="3">
    <source>
        <dbReference type="ARBA" id="ARBA00022741"/>
    </source>
</evidence>
<dbReference type="Gene3D" id="3.30.200.20">
    <property type="entry name" value="Phosphorylase Kinase, domain 1"/>
    <property type="match status" value="1"/>
</dbReference>
<dbReference type="PaxDb" id="4577-AC217941.2_FGP002"/>
<keyword evidence="4" id="KW-0418">Kinase</keyword>
<gene>
    <name evidence="7" type="ORF">ZEAMMB73_Zm00001d030736</name>
</gene>
<feature type="compositionally biased region" description="Basic and acidic residues" evidence="6">
    <location>
        <begin position="139"/>
        <end position="155"/>
    </location>
</feature>
<evidence type="ECO:0000256" key="4">
    <source>
        <dbReference type="ARBA" id="ARBA00022777"/>
    </source>
</evidence>
<name>A0A1D6KE40_MAIZE</name>
<dbReference type="InParanoid" id="A0A1D6KE40"/>
<evidence type="ECO:0000313" key="7">
    <source>
        <dbReference type="EMBL" id="ONM01441.1"/>
    </source>
</evidence>
<dbReference type="PANTHER" id="PTHR45646">
    <property type="entry name" value="SERINE/THREONINE-PROTEIN KINASE DOA-RELATED"/>
    <property type="match status" value="1"/>
</dbReference>
<keyword evidence="3" id="KW-0547">Nucleotide-binding</keyword>
<protein>
    <submittedName>
        <fullName evidence="7">Uncharacterized protein</fullName>
    </submittedName>
</protein>
<dbReference type="SMR" id="A0A1D6KE40"/>
<dbReference type="GO" id="GO:0004674">
    <property type="term" value="F:protein serine/threonine kinase activity"/>
    <property type="evidence" value="ECO:0007669"/>
    <property type="project" value="UniProtKB-KW"/>
</dbReference>
<evidence type="ECO:0000256" key="5">
    <source>
        <dbReference type="ARBA" id="ARBA00022840"/>
    </source>
</evidence>
<dbReference type="EMBL" id="CM007647">
    <property type="protein sequence ID" value="ONM01441.1"/>
    <property type="molecule type" value="Genomic_DNA"/>
</dbReference>
<accession>A0A1D6KE40</accession>
<sequence>MKRPTSFADKILSKMREGLECWDRETREYVAIKVVRSTRKYRDAAIIEIDVLNRLAKNEKYRSLSFVLYPSSDCFFCSTTNMLNMTGRGLEVKPGPTVKCVLGHDFILHFLVLHLGNQRKVKVPCQNEEKELNIPVIKENGKGDGKEDQRSEEKAVAAASKSNLGLEKKQ</sequence>
<evidence type="ECO:0000256" key="6">
    <source>
        <dbReference type="SAM" id="MobiDB-lite"/>
    </source>
</evidence>
<dbReference type="InterPro" id="IPR051175">
    <property type="entry name" value="CLK_kinases"/>
</dbReference>
<feature type="region of interest" description="Disordered" evidence="6">
    <location>
        <begin position="134"/>
        <end position="170"/>
    </location>
</feature>
<dbReference type="ExpressionAtlas" id="A0A1D6KE40">
    <property type="expression patterns" value="baseline and differential"/>
</dbReference>
<proteinExistence type="predicted"/>
<keyword evidence="2" id="KW-0808">Transferase</keyword>
<evidence type="ECO:0000256" key="2">
    <source>
        <dbReference type="ARBA" id="ARBA00022679"/>
    </source>
</evidence>
<dbReference type="AlphaFoldDB" id="A0A1D6KE40"/>
<dbReference type="GO" id="GO:0005524">
    <property type="term" value="F:ATP binding"/>
    <property type="evidence" value="ECO:0007669"/>
    <property type="project" value="UniProtKB-KW"/>
</dbReference>
<reference evidence="7" key="1">
    <citation type="submission" date="2015-12" db="EMBL/GenBank/DDBJ databases">
        <title>Update maize B73 reference genome by single molecule sequencing technologies.</title>
        <authorList>
            <consortium name="Maize Genome Sequencing Project"/>
            <person name="Ware D."/>
        </authorList>
    </citation>
    <scope>NUCLEOTIDE SEQUENCE [LARGE SCALE GENOMIC DNA]</scope>
    <source>
        <tissue evidence="7">Seedling</tissue>
    </source>
</reference>
<organism evidence="7">
    <name type="scientific">Zea mays</name>
    <name type="common">Maize</name>
    <dbReference type="NCBI Taxonomy" id="4577"/>
    <lineage>
        <taxon>Eukaryota</taxon>
        <taxon>Viridiplantae</taxon>
        <taxon>Streptophyta</taxon>
        <taxon>Embryophyta</taxon>
        <taxon>Tracheophyta</taxon>
        <taxon>Spermatophyta</taxon>
        <taxon>Magnoliopsida</taxon>
        <taxon>Liliopsida</taxon>
        <taxon>Poales</taxon>
        <taxon>Poaceae</taxon>
        <taxon>PACMAD clade</taxon>
        <taxon>Panicoideae</taxon>
        <taxon>Andropogonodae</taxon>
        <taxon>Andropogoneae</taxon>
        <taxon>Tripsacinae</taxon>
        <taxon>Zea</taxon>
    </lineage>
</organism>
<keyword evidence="5" id="KW-0067">ATP-binding</keyword>
<dbReference type="eggNOG" id="KOG0671">
    <property type="taxonomic scope" value="Eukaryota"/>
</dbReference>
<evidence type="ECO:0000256" key="1">
    <source>
        <dbReference type="ARBA" id="ARBA00022527"/>
    </source>
</evidence>
<keyword evidence="1" id="KW-0723">Serine/threonine-protein kinase</keyword>